<sequence>MSHKQDAPPAYYGQPNAPQPTYAYPPQQQQGGGAYYPPQQGGGGYYQQQPPMGYQGGAPGPYPPPQQQQQGGYYAPGPAPTGYYQQGPQMQDSRAGSSGNMEQERFIDMFGGAAVHRNRLLPSSRRTRDAPDWFSSTEPVRWQVFGIGKMVNREEDW</sequence>
<evidence type="ECO:0000313" key="2">
    <source>
        <dbReference type="EMBL" id="ROW14018.1"/>
    </source>
</evidence>
<keyword evidence="3" id="KW-1185">Reference proteome</keyword>
<protein>
    <submittedName>
        <fullName evidence="2">Uncharacterized protein</fullName>
    </submittedName>
</protein>
<feature type="compositionally biased region" description="Low complexity" evidence="1">
    <location>
        <begin position="67"/>
        <end position="85"/>
    </location>
</feature>
<name>A0A423XDE5_9PEZI</name>
<accession>A0A423XDE5</accession>
<dbReference type="EMBL" id="LKEB01000016">
    <property type="protein sequence ID" value="ROW14018.1"/>
    <property type="molecule type" value="Genomic_DNA"/>
</dbReference>
<dbReference type="Proteomes" id="UP000285146">
    <property type="component" value="Unassembled WGS sequence"/>
</dbReference>
<feature type="compositionally biased region" description="Low complexity" evidence="1">
    <location>
        <begin position="14"/>
        <end position="29"/>
    </location>
</feature>
<evidence type="ECO:0000256" key="1">
    <source>
        <dbReference type="SAM" id="MobiDB-lite"/>
    </source>
</evidence>
<reference evidence="2 3" key="1">
    <citation type="submission" date="2015-09" db="EMBL/GenBank/DDBJ databases">
        <title>Host preference determinants of Valsa canker pathogens revealed by comparative genomics.</title>
        <authorList>
            <person name="Yin Z."/>
            <person name="Huang L."/>
        </authorList>
    </citation>
    <scope>NUCLEOTIDE SEQUENCE [LARGE SCALE GENOMIC DNA]</scope>
    <source>
        <strain evidence="2 3">SXYLt</strain>
    </source>
</reference>
<organism evidence="2 3">
    <name type="scientific">Cytospora leucostoma</name>
    <dbReference type="NCBI Taxonomy" id="1230097"/>
    <lineage>
        <taxon>Eukaryota</taxon>
        <taxon>Fungi</taxon>
        <taxon>Dikarya</taxon>
        <taxon>Ascomycota</taxon>
        <taxon>Pezizomycotina</taxon>
        <taxon>Sordariomycetes</taxon>
        <taxon>Sordariomycetidae</taxon>
        <taxon>Diaporthales</taxon>
        <taxon>Cytosporaceae</taxon>
        <taxon>Cytospora</taxon>
    </lineage>
</organism>
<evidence type="ECO:0000313" key="3">
    <source>
        <dbReference type="Proteomes" id="UP000285146"/>
    </source>
</evidence>
<feature type="compositionally biased region" description="Polar residues" evidence="1">
    <location>
        <begin position="86"/>
        <end position="101"/>
    </location>
</feature>
<gene>
    <name evidence="2" type="ORF">VPNG_04171</name>
</gene>
<feature type="region of interest" description="Disordered" evidence="1">
    <location>
        <begin position="1"/>
        <end position="103"/>
    </location>
</feature>
<comment type="caution">
    <text evidence="2">The sequence shown here is derived from an EMBL/GenBank/DDBJ whole genome shotgun (WGS) entry which is preliminary data.</text>
</comment>
<proteinExistence type="predicted"/>
<feature type="compositionally biased region" description="Gly residues" evidence="1">
    <location>
        <begin position="30"/>
        <end position="45"/>
    </location>
</feature>
<dbReference type="InParanoid" id="A0A423XDE5"/>
<dbReference type="AlphaFoldDB" id="A0A423XDE5"/>